<dbReference type="EMBL" id="HF563609">
    <property type="protein sequence ID" value="CCP26297.1"/>
    <property type="molecule type" value="Genomic_DNA"/>
</dbReference>
<dbReference type="Pfam" id="PF06949">
    <property type="entry name" value="DUF1292"/>
    <property type="match status" value="1"/>
</dbReference>
<name>F4LVI8_TEPAE</name>
<dbReference type="STRING" id="1209989.TepRe1_1428"/>
<accession>L0S3B3</accession>
<protein>
    <recommendedName>
        <fullName evidence="1">UPF0473 protein TEPIRE1_1540</fullName>
    </recommendedName>
</protein>
<dbReference type="HAMAP" id="MF_01448">
    <property type="entry name" value="UPF0473"/>
    <property type="match status" value="1"/>
</dbReference>
<organism evidence="2 3">
    <name type="scientific">Tepidanaerobacter acetatoxydans (strain DSM 21804 / JCM 16047 / Re1)</name>
    <dbReference type="NCBI Taxonomy" id="1209989"/>
    <lineage>
        <taxon>Bacteria</taxon>
        <taxon>Bacillati</taxon>
        <taxon>Bacillota</taxon>
        <taxon>Clostridia</taxon>
        <taxon>Thermosediminibacterales</taxon>
        <taxon>Tepidanaerobacteraceae</taxon>
        <taxon>Tepidanaerobacter</taxon>
    </lineage>
</organism>
<dbReference type="RefSeq" id="WP_013778497.1">
    <property type="nucleotide sequence ID" value="NC_015519.1"/>
</dbReference>
<dbReference type="KEGG" id="tep:TepRe1_1428"/>
<evidence type="ECO:0000256" key="1">
    <source>
        <dbReference type="HAMAP-Rule" id="MF_01448"/>
    </source>
</evidence>
<comment type="similarity">
    <text evidence="1">Belongs to the UPF0473 family.</text>
</comment>
<accession>F4LVI8</accession>
<dbReference type="InterPro" id="IPR009711">
    <property type="entry name" value="UPF0473"/>
</dbReference>
<dbReference type="HOGENOM" id="CLU_146610_8_0_9"/>
<sequence>MDELETITLLDENGEEAVFEVLGVVNVEDTDYAILIPISEEDEDEEEEEAYIFRVDTDENGEEVLSEVEDDGEFEMVKDAWETLCVDEFELDDEDDFDEYDE</sequence>
<dbReference type="OrthoDB" id="9811971at2"/>
<evidence type="ECO:0000313" key="3">
    <source>
        <dbReference type="Proteomes" id="UP000010802"/>
    </source>
</evidence>
<keyword evidence="3" id="KW-1185">Reference proteome</keyword>
<dbReference type="eggNOG" id="COG3906">
    <property type="taxonomic scope" value="Bacteria"/>
</dbReference>
<gene>
    <name evidence="2" type="ordered locus">TEPIRE1_1540</name>
</gene>
<evidence type="ECO:0000313" key="2">
    <source>
        <dbReference type="EMBL" id="CCP26297.1"/>
    </source>
</evidence>
<reference evidence="3" key="1">
    <citation type="journal article" date="2013" name="Genome Announc.">
        <title>First genome sequence of a syntrophic acetate-oxidizing bacterium, Tepidanaerobacter acetatoxydans strain Re1.</title>
        <authorList>
            <person name="Manzoor S."/>
            <person name="Bongcam-Rudloff E."/>
            <person name="Schnurer A."/>
            <person name="Muller B."/>
        </authorList>
    </citation>
    <scope>NUCLEOTIDE SEQUENCE [LARGE SCALE GENOMIC DNA]</scope>
    <source>
        <strain evidence="3">Re1</strain>
    </source>
</reference>
<proteinExistence type="inferred from homology"/>
<dbReference type="AlphaFoldDB" id="F4LVI8"/>
<dbReference type="Proteomes" id="UP000010802">
    <property type="component" value="Chromosome"/>
</dbReference>
<dbReference type="PATRIC" id="fig|1209989.3.peg.1750"/>
<dbReference type="KEGG" id="tae:TepiRe1_1540"/>